<evidence type="ECO:0000313" key="11">
    <source>
        <dbReference type="Proteomes" id="UP001182556"/>
    </source>
</evidence>
<dbReference type="PANTHER" id="PTHR10665">
    <property type="entry name" value="RECOMBINING BINDING PROTEIN SUPPRESSOR OF HAIRLESS"/>
    <property type="match status" value="1"/>
</dbReference>
<evidence type="ECO:0000256" key="6">
    <source>
        <dbReference type="ARBA" id="ARBA00023242"/>
    </source>
</evidence>
<keyword evidence="5" id="KW-0804">Transcription</keyword>
<feature type="region of interest" description="Disordered" evidence="7">
    <location>
        <begin position="1"/>
        <end position="103"/>
    </location>
</feature>
<feature type="domain" description="RBP-J/Cbf11/Cbf12 DNA binding" evidence="8">
    <location>
        <begin position="111"/>
        <end position="407"/>
    </location>
</feature>
<dbReference type="AlphaFoldDB" id="A0AAD9CYD9"/>
<dbReference type="InterPro" id="IPR015351">
    <property type="entry name" value="RBP-J/Cbf11/Cbf12_DNA-bd"/>
</dbReference>
<dbReference type="GO" id="GO:0000978">
    <property type="term" value="F:RNA polymerase II cis-regulatory region sequence-specific DNA binding"/>
    <property type="evidence" value="ECO:0007669"/>
    <property type="project" value="InterPro"/>
</dbReference>
<dbReference type="InterPro" id="IPR040159">
    <property type="entry name" value="CLS_fam"/>
</dbReference>
<feature type="region of interest" description="Disordered" evidence="7">
    <location>
        <begin position="944"/>
        <end position="967"/>
    </location>
</feature>
<feature type="compositionally biased region" description="Basic and acidic residues" evidence="7">
    <location>
        <begin position="659"/>
        <end position="668"/>
    </location>
</feature>
<feature type="region of interest" description="Disordered" evidence="7">
    <location>
        <begin position="659"/>
        <end position="678"/>
    </location>
</feature>
<feature type="compositionally biased region" description="Basic and acidic residues" evidence="7">
    <location>
        <begin position="199"/>
        <end position="215"/>
    </location>
</feature>
<feature type="region of interest" description="Disordered" evidence="7">
    <location>
        <begin position="313"/>
        <end position="333"/>
    </location>
</feature>
<feature type="compositionally biased region" description="Polar residues" evidence="7">
    <location>
        <begin position="790"/>
        <end position="802"/>
    </location>
</feature>
<feature type="domain" description="Beta-trefoil DNA-binding" evidence="9">
    <location>
        <begin position="408"/>
        <end position="650"/>
    </location>
</feature>
<keyword evidence="3" id="KW-0805">Transcription regulation</keyword>
<dbReference type="InterPro" id="IPR015350">
    <property type="entry name" value="Beta-trefoil_DNA-bd_dom"/>
</dbReference>
<dbReference type="Pfam" id="PF09271">
    <property type="entry name" value="LAG1-DNAbind"/>
    <property type="match status" value="1"/>
</dbReference>
<evidence type="ECO:0000256" key="2">
    <source>
        <dbReference type="ARBA" id="ARBA00009704"/>
    </source>
</evidence>
<dbReference type="InterPro" id="IPR036358">
    <property type="entry name" value="BTD_sf"/>
</dbReference>
<protein>
    <submittedName>
        <fullName evidence="10">Beta-trefoil DNA-binding domain-containing protein</fullName>
    </submittedName>
</protein>
<comment type="caution">
    <text evidence="10">The sequence shown here is derived from an EMBL/GenBank/DDBJ whole genome shotgun (WGS) entry which is preliminary data.</text>
</comment>
<dbReference type="GO" id="GO:0001228">
    <property type="term" value="F:DNA-binding transcription activator activity, RNA polymerase II-specific"/>
    <property type="evidence" value="ECO:0007669"/>
    <property type="project" value="InterPro"/>
</dbReference>
<feature type="region of interest" description="Disordered" evidence="7">
    <location>
        <begin position="777"/>
        <end position="802"/>
    </location>
</feature>
<proteinExistence type="inferred from homology"/>
<keyword evidence="4 10" id="KW-0238">DNA-binding</keyword>
<comment type="similarity">
    <text evidence="2">Belongs to the Su(H) family.</text>
</comment>
<evidence type="ECO:0000256" key="1">
    <source>
        <dbReference type="ARBA" id="ARBA00004123"/>
    </source>
</evidence>
<evidence type="ECO:0000256" key="3">
    <source>
        <dbReference type="ARBA" id="ARBA00023015"/>
    </source>
</evidence>
<feature type="compositionally biased region" description="Basic and acidic residues" evidence="7">
    <location>
        <begin position="1"/>
        <end position="14"/>
    </location>
</feature>
<feature type="region of interest" description="Disordered" evidence="7">
    <location>
        <begin position="837"/>
        <end position="877"/>
    </location>
</feature>
<evidence type="ECO:0000256" key="5">
    <source>
        <dbReference type="ARBA" id="ARBA00023163"/>
    </source>
</evidence>
<dbReference type="Gene3D" id="2.80.10.50">
    <property type="match status" value="1"/>
</dbReference>
<dbReference type="SMART" id="SM01267">
    <property type="entry name" value="LAG1_DNAbind"/>
    <property type="match status" value="1"/>
</dbReference>
<accession>A0AAD9CYD9</accession>
<name>A0AAD9CYD9_PAPLA</name>
<comment type="subcellular location">
    <subcellularLocation>
        <location evidence="1">Nucleus</location>
    </subcellularLocation>
</comment>
<sequence length="1032" mass="111751">MSRESPLHGSDHEQAQATPLDILLNAIQGSNGSYPYTQHDDHDHPPTLNSEGLNLDGLLHDQDQAVEASRKRAREDEHLDLADYSKRRRELSPSGPAGPRLPAKVDETFSTIQVWHPRTGQKSYGKERRMLNPPPTLRVAGPLLSLLTCATLSTTTVPLQMPSSTATANIFSSQTHTIPLISASEPTETGDAPPSGTLTRREQREMQHRKMREQAGKSGFGGSLPWERERITAQERHVLTDGLTFPGLFVGEAIGKHKEFQLELRLATPGVDYSVNAPRATRRPGQRISARQAMLDPLLQDAPDDARVSLNPLADDITPGDLEKFTGQQDPDIGKSDPVTAIEETQRPQDHISTPQTSTLALAVDQAQANIEDPSGSMPPTWATLSSAPLAVVSKPSQKTGRARSMASCLNERDNFALIVRINSQTVRTKYMNLENDDNLGTRLTSRTGTWSPFRFDIIKRASPWEPEKPRPMAMARMRIPELLTVPETLTYGSIISIVDVNTGIRSEPVKLVHVERNEVIVGHDEGHPVSELHRVAFVRYDETAPASASPEPRYYLSAPGARAGGGELLEPLEYKLKLASGTGEAGSTEQGDEPATLGEVASSETLAPGTEAWRETTLTVKKRRRTRRIALAKATLEERDDLASASLAWQQATGQMKEVKLEKDKTPRKNSAPTEPKTTQAYVERVEDWMCWVITSVDCFSYTFFDGFSGTGNVPTGPIDPVPRLLARPTLHHQSRTLDLLLSPFSLDEVPDIYLGSIGPLPLSVWRSAAPRDSGKAGSELPAVRVDGNKNQHPTGTINGRKITTSWPSFVSHSLVVAELPDIERIQSAMEEIPAKAGTGADTHQPSASSPIVGNDNVGAEKHEGVGGDSPWLADTNHLDTGELTIQEALRNAEDALQRDLDLSAFDDHAMIDAAFDAAIGAHSAAPGVRGVLAEATIGGDAQSQAEDSLVQNNEPQAEGGTADGLRSADVRLAGGQSTAERAALRRLPLLLVRRSDGVGFALDHALGATQDEDGHWKLEVVGSANGLNGL</sequence>
<evidence type="ECO:0000256" key="7">
    <source>
        <dbReference type="SAM" id="MobiDB-lite"/>
    </source>
</evidence>
<evidence type="ECO:0000313" key="10">
    <source>
        <dbReference type="EMBL" id="KAK1924376.1"/>
    </source>
</evidence>
<reference evidence="10" key="1">
    <citation type="submission" date="2023-02" db="EMBL/GenBank/DDBJ databases">
        <title>Identification and recombinant expression of a fungal hydrolase from Papiliotrema laurentii that hydrolyzes apple cutin and clears colloidal polyester polyurethane.</title>
        <authorList>
            <consortium name="DOE Joint Genome Institute"/>
            <person name="Roman V.A."/>
            <person name="Bojanowski C."/>
            <person name="Crable B.R."/>
            <person name="Wagner D.N."/>
            <person name="Hung C.S."/>
            <person name="Nadeau L.J."/>
            <person name="Schratz L."/>
            <person name="Haridas S."/>
            <person name="Pangilinan J."/>
            <person name="Lipzen A."/>
            <person name="Na H."/>
            <person name="Yan M."/>
            <person name="Ng V."/>
            <person name="Grigoriev I.V."/>
            <person name="Spatafora J.W."/>
            <person name="Barlow D."/>
            <person name="Biffinger J."/>
            <person name="Kelley-Loughnane N."/>
            <person name="Varaljay V.A."/>
            <person name="Crookes-Goodson W.J."/>
        </authorList>
    </citation>
    <scope>NUCLEOTIDE SEQUENCE</scope>
    <source>
        <strain evidence="10">5307AH</strain>
    </source>
</reference>
<dbReference type="EMBL" id="JAODAN010000005">
    <property type="protein sequence ID" value="KAK1924376.1"/>
    <property type="molecule type" value="Genomic_DNA"/>
</dbReference>
<evidence type="ECO:0000256" key="4">
    <source>
        <dbReference type="ARBA" id="ARBA00023125"/>
    </source>
</evidence>
<dbReference type="SUPFAM" id="SSF49417">
    <property type="entry name" value="p53-like transcription factors"/>
    <property type="match status" value="1"/>
</dbReference>
<dbReference type="Proteomes" id="UP001182556">
    <property type="component" value="Unassembled WGS sequence"/>
</dbReference>
<feature type="compositionally biased region" description="Polar residues" evidence="7">
    <location>
        <begin position="944"/>
        <end position="957"/>
    </location>
</feature>
<dbReference type="InterPro" id="IPR008967">
    <property type="entry name" value="p53-like_TF_DNA-bd_sf"/>
</dbReference>
<evidence type="ECO:0000259" key="8">
    <source>
        <dbReference type="SMART" id="SM01267"/>
    </source>
</evidence>
<dbReference type="GO" id="GO:0005634">
    <property type="term" value="C:nucleus"/>
    <property type="evidence" value="ECO:0007669"/>
    <property type="project" value="UniProtKB-SubCell"/>
</dbReference>
<keyword evidence="6" id="KW-0539">Nucleus</keyword>
<feature type="compositionally biased region" description="Basic and acidic residues" evidence="7">
    <location>
        <begin position="58"/>
        <end position="85"/>
    </location>
</feature>
<feature type="region of interest" description="Disordered" evidence="7">
    <location>
        <begin position="582"/>
        <end position="613"/>
    </location>
</feature>
<feature type="region of interest" description="Disordered" evidence="7">
    <location>
        <begin position="184"/>
        <end position="224"/>
    </location>
</feature>
<gene>
    <name evidence="10" type="ORF">DB88DRAFT_490176</name>
</gene>
<keyword evidence="11" id="KW-1185">Reference proteome</keyword>
<feature type="compositionally biased region" description="Polar residues" evidence="7">
    <location>
        <begin position="843"/>
        <end position="853"/>
    </location>
</feature>
<feature type="compositionally biased region" description="Polar residues" evidence="7">
    <location>
        <begin position="27"/>
        <end position="36"/>
    </location>
</feature>
<dbReference type="SUPFAM" id="SSF110217">
    <property type="entry name" value="DNA-binding protein LAG-1 (CSL)"/>
    <property type="match status" value="1"/>
</dbReference>
<dbReference type="SMART" id="SM01268">
    <property type="entry name" value="BTD"/>
    <property type="match status" value="1"/>
</dbReference>
<organism evidence="10 11">
    <name type="scientific">Papiliotrema laurentii</name>
    <name type="common">Cryptococcus laurentii</name>
    <dbReference type="NCBI Taxonomy" id="5418"/>
    <lineage>
        <taxon>Eukaryota</taxon>
        <taxon>Fungi</taxon>
        <taxon>Dikarya</taxon>
        <taxon>Basidiomycota</taxon>
        <taxon>Agaricomycotina</taxon>
        <taxon>Tremellomycetes</taxon>
        <taxon>Tremellales</taxon>
        <taxon>Rhynchogastremaceae</taxon>
        <taxon>Papiliotrema</taxon>
    </lineage>
</organism>
<evidence type="ECO:0000259" key="9">
    <source>
        <dbReference type="SMART" id="SM01268"/>
    </source>
</evidence>